<name>A0A254NBZ3_9BURK</name>
<gene>
    <name evidence="4" type="ORF">CDO81_01985</name>
</gene>
<protein>
    <submittedName>
        <fullName evidence="4">DNA-binding response regulator</fullName>
    </submittedName>
</protein>
<dbReference type="PANTHER" id="PTHR37299:SF1">
    <property type="entry name" value="STAGE 0 SPORULATION PROTEIN A HOMOLOG"/>
    <property type="match status" value="1"/>
</dbReference>
<dbReference type="PANTHER" id="PTHR37299">
    <property type="entry name" value="TRANSCRIPTIONAL REGULATOR-RELATED"/>
    <property type="match status" value="1"/>
</dbReference>
<proteinExistence type="predicted"/>
<dbReference type="Gene3D" id="2.40.50.1020">
    <property type="entry name" value="LytTr DNA-binding domain"/>
    <property type="match status" value="1"/>
</dbReference>
<dbReference type="Gene3D" id="3.40.50.2300">
    <property type="match status" value="1"/>
</dbReference>
<evidence type="ECO:0000256" key="1">
    <source>
        <dbReference type="PROSITE-ProRule" id="PRU00169"/>
    </source>
</evidence>
<dbReference type="PROSITE" id="PS50930">
    <property type="entry name" value="HTH_LYTTR"/>
    <property type="match status" value="1"/>
</dbReference>
<dbReference type="EMBL" id="NISI01000001">
    <property type="protein sequence ID" value="OWR05260.1"/>
    <property type="molecule type" value="Genomic_DNA"/>
</dbReference>
<comment type="caution">
    <text evidence="4">The sequence shown here is derived from an EMBL/GenBank/DDBJ whole genome shotgun (WGS) entry which is preliminary data.</text>
</comment>
<dbReference type="Pfam" id="PF00072">
    <property type="entry name" value="Response_reg"/>
    <property type="match status" value="1"/>
</dbReference>
<dbReference type="InterPro" id="IPR046947">
    <property type="entry name" value="LytR-like"/>
</dbReference>
<evidence type="ECO:0000259" key="2">
    <source>
        <dbReference type="PROSITE" id="PS50110"/>
    </source>
</evidence>
<keyword evidence="1" id="KW-0597">Phosphoprotein</keyword>
<dbReference type="SUPFAM" id="SSF52172">
    <property type="entry name" value="CheY-like"/>
    <property type="match status" value="1"/>
</dbReference>
<evidence type="ECO:0000259" key="3">
    <source>
        <dbReference type="PROSITE" id="PS50930"/>
    </source>
</evidence>
<dbReference type="AlphaFoldDB" id="A0A254NBZ3"/>
<keyword evidence="5" id="KW-1185">Reference proteome</keyword>
<dbReference type="InterPro" id="IPR011006">
    <property type="entry name" value="CheY-like_superfamily"/>
</dbReference>
<feature type="modified residue" description="4-aspartylphosphate" evidence="1">
    <location>
        <position position="55"/>
    </location>
</feature>
<dbReference type="SMART" id="SM00850">
    <property type="entry name" value="LytTR"/>
    <property type="match status" value="1"/>
</dbReference>
<dbReference type="GO" id="GO:0003677">
    <property type="term" value="F:DNA binding"/>
    <property type="evidence" value="ECO:0007669"/>
    <property type="project" value="UniProtKB-KW"/>
</dbReference>
<dbReference type="Pfam" id="PF04397">
    <property type="entry name" value="LytTR"/>
    <property type="match status" value="1"/>
</dbReference>
<dbReference type="OrthoDB" id="236568at2"/>
<dbReference type="PROSITE" id="PS50110">
    <property type="entry name" value="RESPONSE_REGULATORY"/>
    <property type="match status" value="1"/>
</dbReference>
<evidence type="ECO:0000313" key="5">
    <source>
        <dbReference type="Proteomes" id="UP000197446"/>
    </source>
</evidence>
<sequence length="252" mass="28540">MPTAVLIEDEALPRADLRERLAQLWPELRIVGEADDGLQGLALLHAQRPDVAFVDIRLPGLGGLELAQAVRGSLHLVFVTAYDQHAVKAFEQGAVDYLLKPLQPVRLAQTVQRLRERLQSAPPDLSRLLQQLQRPSTDPVSARAEPLRWLQVGQGEHLRLVTVADVLFFRAETKYTQVVTKAGDWWIRLSLKELAGQLDAQAFWQVHRNAIVNLAHVDWVERSALGRMRIHLKQHDAILSVSQSYQARFRQM</sequence>
<accession>A0A254NBZ3</accession>
<keyword evidence="4" id="KW-0238">DNA-binding</keyword>
<dbReference type="SMART" id="SM00448">
    <property type="entry name" value="REC"/>
    <property type="match status" value="1"/>
</dbReference>
<dbReference type="InterPro" id="IPR007492">
    <property type="entry name" value="LytTR_DNA-bd_dom"/>
</dbReference>
<evidence type="ECO:0000313" key="4">
    <source>
        <dbReference type="EMBL" id="OWR05260.1"/>
    </source>
</evidence>
<dbReference type="GO" id="GO:0000156">
    <property type="term" value="F:phosphorelay response regulator activity"/>
    <property type="evidence" value="ECO:0007669"/>
    <property type="project" value="InterPro"/>
</dbReference>
<dbReference type="RefSeq" id="WP_088481471.1">
    <property type="nucleotide sequence ID" value="NZ_NISI01000001.1"/>
</dbReference>
<reference evidence="4 5" key="1">
    <citation type="journal article" date="2007" name="Int. J. Syst. Evol. Microbiol.">
        <title>Description of Pelomonas aquatica sp. nov. and Pelomonas puraquae sp. nov., isolated from industrial and haemodialysis water.</title>
        <authorList>
            <person name="Gomila M."/>
            <person name="Bowien B."/>
            <person name="Falsen E."/>
            <person name="Moore E.R."/>
            <person name="Lalucat J."/>
        </authorList>
    </citation>
    <scope>NUCLEOTIDE SEQUENCE [LARGE SCALE GENOMIC DNA]</scope>
    <source>
        <strain evidence="4 5">CCUG 52769</strain>
    </source>
</reference>
<dbReference type="Proteomes" id="UP000197446">
    <property type="component" value="Unassembled WGS sequence"/>
</dbReference>
<feature type="domain" description="HTH LytTR-type" evidence="3">
    <location>
        <begin position="160"/>
        <end position="252"/>
    </location>
</feature>
<feature type="domain" description="Response regulatory" evidence="2">
    <location>
        <begin position="3"/>
        <end position="115"/>
    </location>
</feature>
<dbReference type="InterPro" id="IPR001789">
    <property type="entry name" value="Sig_transdc_resp-reg_receiver"/>
</dbReference>
<organism evidence="4 5">
    <name type="scientific">Roseateles puraquae</name>
    <dbReference type="NCBI Taxonomy" id="431059"/>
    <lineage>
        <taxon>Bacteria</taxon>
        <taxon>Pseudomonadati</taxon>
        <taxon>Pseudomonadota</taxon>
        <taxon>Betaproteobacteria</taxon>
        <taxon>Burkholderiales</taxon>
        <taxon>Sphaerotilaceae</taxon>
        <taxon>Roseateles</taxon>
    </lineage>
</organism>